<dbReference type="SUPFAM" id="SSF50978">
    <property type="entry name" value="WD40 repeat-like"/>
    <property type="match status" value="1"/>
</dbReference>
<keyword evidence="13" id="KW-0539">Nucleus</keyword>
<dbReference type="InterPro" id="IPR033312">
    <property type="entry name" value="DDB2"/>
</dbReference>
<evidence type="ECO:0000256" key="14">
    <source>
        <dbReference type="ARBA" id="ARBA00031670"/>
    </source>
</evidence>
<dbReference type="InterPro" id="IPR015943">
    <property type="entry name" value="WD40/YVTN_repeat-like_dom_sf"/>
</dbReference>
<dbReference type="AlphaFoldDB" id="A0AAV7U497"/>
<keyword evidence="6" id="KW-0158">Chromosome</keyword>
<accession>A0AAV7U497</accession>
<dbReference type="PANTHER" id="PTHR15169:SF0">
    <property type="entry name" value="DNA DAMAGE-BINDING PROTEIN 2"/>
    <property type="match status" value="1"/>
</dbReference>
<dbReference type="PANTHER" id="PTHR15169">
    <property type="entry name" value="DAMAGE-SPECIFIC DNA BINDING PROTEIN 2"/>
    <property type="match status" value="1"/>
</dbReference>
<evidence type="ECO:0000256" key="2">
    <source>
        <dbReference type="ARBA" id="ARBA00004286"/>
    </source>
</evidence>
<keyword evidence="12" id="KW-0234">DNA repair</keyword>
<feature type="region of interest" description="Disordered" evidence="16">
    <location>
        <begin position="134"/>
        <end position="181"/>
    </location>
</feature>
<evidence type="ECO:0000256" key="12">
    <source>
        <dbReference type="ARBA" id="ARBA00023204"/>
    </source>
</evidence>
<sequence length="638" mass="71080">MNTNEGLRVQRGPAPTRTASGWLRTEKKDYIEKVMLVQLPCWSSVTVSCSGHLGAGLPCRCSGHVGAVLPRLYSAPVGARAGVFSGSRTAPAASLVVATSCTSSESGEREKRRYKAYSSTCVCSAVCTMGPKKTEKEKKPLTVPEQQADKVPPGKRKQDASTQEPLSKKLRVKKLPSGPPGRREIRVGASFLRNIDVVCHQADLQCSIVHYINQNTLGGSIRAQLRRCLQQPFLRSLTSYKLFRTASPFDRRVTCLEWHPTHPSTLAVGSKGGDIILWDYQVLNKTSFVQGMGAGGAITRMRFNPFNPNQLYTSSVSGTTMLQDFTGKVLRVFTSTDTWDFWYCSVDVSASRHTLVTGDNVGNVLLLGTEGSKIWDLKLHKKKVTHVEFNPRCDWLLATASVDQTVKIWDLRKMKDKKSFLYALPHEKPVNSAYFSPVDGAKLLTTDQHNEIRVYSSSDWSKPQHVIAHPHRHFQHLTSIKATWHPRYELIVAGRYPDPKFPGYTDGELRTIDVFDGNSGEMVGQLHDSNTNGIISLNQFNPMGDTLASGMGVNILIWSRENVVEKKQEELMKAMAEQGIGRTPPARRGGQRRSQTTSNPLSDKLKKKLSDLEEQTQTQTKERPPAQRKKHKKPDPED</sequence>
<keyword evidence="10" id="KW-0833">Ubl conjugation pathway</keyword>
<evidence type="ECO:0000256" key="10">
    <source>
        <dbReference type="ARBA" id="ARBA00022786"/>
    </source>
</evidence>
<proteinExistence type="inferred from homology"/>
<evidence type="ECO:0000313" key="18">
    <source>
        <dbReference type="Proteomes" id="UP001066276"/>
    </source>
</evidence>
<gene>
    <name evidence="17" type="ORF">NDU88_008081</name>
</gene>
<evidence type="ECO:0000256" key="1">
    <source>
        <dbReference type="ARBA" id="ARBA00004123"/>
    </source>
</evidence>
<feature type="region of interest" description="Disordered" evidence="16">
    <location>
        <begin position="1"/>
        <end position="20"/>
    </location>
</feature>
<evidence type="ECO:0000256" key="15">
    <source>
        <dbReference type="PROSITE-ProRule" id="PRU00221"/>
    </source>
</evidence>
<dbReference type="Gene3D" id="1.10.287.3280">
    <property type="match status" value="1"/>
</dbReference>
<comment type="subcellular location">
    <subcellularLocation>
        <location evidence="2">Chromosome</location>
    </subcellularLocation>
    <subcellularLocation>
        <location evidence="1">Nucleus</location>
    </subcellularLocation>
</comment>
<keyword evidence="8" id="KW-0677">Repeat</keyword>
<keyword evidence="18" id="KW-1185">Reference proteome</keyword>
<evidence type="ECO:0000313" key="17">
    <source>
        <dbReference type="EMBL" id="KAJ1182904.1"/>
    </source>
</evidence>
<dbReference type="GO" id="GO:0034644">
    <property type="term" value="P:cellular response to UV"/>
    <property type="evidence" value="ECO:0007669"/>
    <property type="project" value="UniProtKB-ARBA"/>
</dbReference>
<dbReference type="PROSITE" id="PS00678">
    <property type="entry name" value="WD_REPEATS_1"/>
    <property type="match status" value="1"/>
</dbReference>
<evidence type="ECO:0000256" key="7">
    <source>
        <dbReference type="ARBA" id="ARBA00022574"/>
    </source>
</evidence>
<evidence type="ECO:0000256" key="9">
    <source>
        <dbReference type="ARBA" id="ARBA00022763"/>
    </source>
</evidence>
<evidence type="ECO:0000256" key="16">
    <source>
        <dbReference type="SAM" id="MobiDB-lite"/>
    </source>
</evidence>
<keyword evidence="11" id="KW-0238">DNA-binding</keyword>
<dbReference type="Proteomes" id="UP001066276">
    <property type="component" value="Chromosome 3_2"/>
</dbReference>
<evidence type="ECO:0000256" key="13">
    <source>
        <dbReference type="ARBA" id="ARBA00023242"/>
    </source>
</evidence>
<dbReference type="GO" id="GO:0031464">
    <property type="term" value="C:Cul4A-RING E3 ubiquitin ligase complex"/>
    <property type="evidence" value="ECO:0007669"/>
    <property type="project" value="UniProtKB-ARBA"/>
</dbReference>
<protein>
    <recommendedName>
        <fullName evidence="5">DNA damage-binding protein 2</fullName>
    </recommendedName>
    <alternativeName>
        <fullName evidence="14">Damage-specific DNA-binding protein 2</fullName>
    </alternativeName>
</protein>
<dbReference type="Pfam" id="PF00400">
    <property type="entry name" value="WD40"/>
    <property type="match status" value="2"/>
</dbReference>
<name>A0AAV7U497_PLEWA</name>
<comment type="similarity">
    <text evidence="4">Belongs to the WD repeat DDB2/WDR76 family.</text>
</comment>
<evidence type="ECO:0000256" key="3">
    <source>
        <dbReference type="ARBA" id="ARBA00004906"/>
    </source>
</evidence>
<organism evidence="17 18">
    <name type="scientific">Pleurodeles waltl</name>
    <name type="common">Iberian ribbed newt</name>
    <dbReference type="NCBI Taxonomy" id="8319"/>
    <lineage>
        <taxon>Eukaryota</taxon>
        <taxon>Metazoa</taxon>
        <taxon>Chordata</taxon>
        <taxon>Craniata</taxon>
        <taxon>Vertebrata</taxon>
        <taxon>Euteleostomi</taxon>
        <taxon>Amphibia</taxon>
        <taxon>Batrachia</taxon>
        <taxon>Caudata</taxon>
        <taxon>Salamandroidea</taxon>
        <taxon>Salamandridae</taxon>
        <taxon>Pleurodelinae</taxon>
        <taxon>Pleurodeles</taxon>
    </lineage>
</organism>
<dbReference type="InterPro" id="IPR019775">
    <property type="entry name" value="WD40_repeat_CS"/>
</dbReference>
<dbReference type="GO" id="GO:0005694">
    <property type="term" value="C:chromosome"/>
    <property type="evidence" value="ECO:0007669"/>
    <property type="project" value="UniProtKB-SubCell"/>
</dbReference>
<comment type="pathway">
    <text evidence="3">Protein modification; protein ubiquitination.</text>
</comment>
<dbReference type="Gene3D" id="2.130.10.10">
    <property type="entry name" value="YVTN repeat-like/Quinoprotein amine dehydrogenase"/>
    <property type="match status" value="1"/>
</dbReference>
<comment type="caution">
    <text evidence="17">The sequence shown here is derived from an EMBL/GenBank/DDBJ whole genome shotgun (WGS) entry which is preliminary data.</text>
</comment>
<evidence type="ECO:0000256" key="4">
    <source>
        <dbReference type="ARBA" id="ARBA00005434"/>
    </source>
</evidence>
<reference evidence="17" key="1">
    <citation type="journal article" date="2022" name="bioRxiv">
        <title>Sequencing and chromosome-scale assembly of the giantPleurodeles waltlgenome.</title>
        <authorList>
            <person name="Brown T."/>
            <person name="Elewa A."/>
            <person name="Iarovenko S."/>
            <person name="Subramanian E."/>
            <person name="Araus A.J."/>
            <person name="Petzold A."/>
            <person name="Susuki M."/>
            <person name="Suzuki K.-i.T."/>
            <person name="Hayashi T."/>
            <person name="Toyoda A."/>
            <person name="Oliveira C."/>
            <person name="Osipova E."/>
            <person name="Leigh N.D."/>
            <person name="Simon A."/>
            <person name="Yun M.H."/>
        </authorList>
    </citation>
    <scope>NUCLEOTIDE SEQUENCE</scope>
    <source>
        <strain evidence="17">20211129_DDA</strain>
        <tissue evidence="17">Liver</tissue>
    </source>
</reference>
<dbReference type="GO" id="GO:0005634">
    <property type="term" value="C:nucleus"/>
    <property type="evidence" value="ECO:0007669"/>
    <property type="project" value="UniProtKB-SubCell"/>
</dbReference>
<dbReference type="GO" id="GO:0003684">
    <property type="term" value="F:damaged DNA binding"/>
    <property type="evidence" value="ECO:0007669"/>
    <property type="project" value="InterPro"/>
</dbReference>
<dbReference type="SMART" id="SM00320">
    <property type="entry name" value="WD40"/>
    <property type="match status" value="4"/>
</dbReference>
<feature type="compositionally biased region" description="Basic residues" evidence="16">
    <location>
        <begin position="626"/>
        <end position="638"/>
    </location>
</feature>
<evidence type="ECO:0000256" key="5">
    <source>
        <dbReference type="ARBA" id="ARBA00014580"/>
    </source>
</evidence>
<feature type="repeat" description="WD" evidence="15">
    <location>
        <begin position="377"/>
        <end position="419"/>
    </location>
</feature>
<evidence type="ECO:0000256" key="11">
    <source>
        <dbReference type="ARBA" id="ARBA00023125"/>
    </source>
</evidence>
<keyword evidence="7 15" id="KW-0853">WD repeat</keyword>
<dbReference type="FunFam" id="2.130.10.10:FF:000161">
    <property type="entry name" value="DNA damage-binding protein 2"/>
    <property type="match status" value="1"/>
</dbReference>
<dbReference type="EMBL" id="JANPWB010000006">
    <property type="protein sequence ID" value="KAJ1182904.1"/>
    <property type="molecule type" value="Genomic_DNA"/>
</dbReference>
<evidence type="ECO:0000256" key="8">
    <source>
        <dbReference type="ARBA" id="ARBA00022737"/>
    </source>
</evidence>
<dbReference type="InterPro" id="IPR036322">
    <property type="entry name" value="WD40_repeat_dom_sf"/>
</dbReference>
<keyword evidence="9" id="KW-0227">DNA damage</keyword>
<evidence type="ECO:0000256" key="6">
    <source>
        <dbReference type="ARBA" id="ARBA00022454"/>
    </source>
</evidence>
<dbReference type="PROSITE" id="PS50082">
    <property type="entry name" value="WD_REPEATS_2"/>
    <property type="match status" value="1"/>
</dbReference>
<feature type="region of interest" description="Disordered" evidence="16">
    <location>
        <begin position="577"/>
        <end position="638"/>
    </location>
</feature>
<dbReference type="InterPro" id="IPR001680">
    <property type="entry name" value="WD40_rpt"/>
</dbReference>
<dbReference type="GO" id="GO:0006281">
    <property type="term" value="P:DNA repair"/>
    <property type="evidence" value="ECO:0007669"/>
    <property type="project" value="UniProtKB-KW"/>
</dbReference>
<dbReference type="PROSITE" id="PS50294">
    <property type="entry name" value="WD_REPEATS_REGION"/>
    <property type="match status" value="1"/>
</dbReference>